<dbReference type="InterPro" id="IPR036779">
    <property type="entry name" value="LysM_dom_sf"/>
</dbReference>
<dbReference type="CDD" id="cd00118">
    <property type="entry name" value="LysM"/>
    <property type="match status" value="1"/>
</dbReference>
<organism evidence="2 3">
    <name type="scientific">Carboxydocella sporoproducens DSM 16521</name>
    <dbReference type="NCBI Taxonomy" id="1121270"/>
    <lineage>
        <taxon>Bacteria</taxon>
        <taxon>Bacillati</taxon>
        <taxon>Bacillota</taxon>
        <taxon>Clostridia</taxon>
        <taxon>Eubacteriales</taxon>
        <taxon>Clostridiales Family XVI. Incertae Sedis</taxon>
        <taxon>Carboxydocella</taxon>
    </lineage>
</organism>
<dbReference type="EMBL" id="FUXM01000033">
    <property type="protein sequence ID" value="SKA17641.1"/>
    <property type="molecule type" value="Genomic_DNA"/>
</dbReference>
<evidence type="ECO:0000313" key="2">
    <source>
        <dbReference type="EMBL" id="SKA17641.1"/>
    </source>
</evidence>
<evidence type="ECO:0000259" key="1">
    <source>
        <dbReference type="Pfam" id="PF01476"/>
    </source>
</evidence>
<proteinExistence type="predicted"/>
<dbReference type="InterPro" id="IPR018392">
    <property type="entry name" value="LysM"/>
</dbReference>
<dbReference type="OrthoDB" id="1642060at2"/>
<dbReference type="RefSeq" id="WP_078666219.1">
    <property type="nucleotide sequence ID" value="NZ_FUXM01000033.1"/>
</dbReference>
<reference evidence="3" key="1">
    <citation type="submission" date="2017-02" db="EMBL/GenBank/DDBJ databases">
        <authorList>
            <person name="Varghese N."/>
            <person name="Submissions S."/>
        </authorList>
    </citation>
    <scope>NUCLEOTIDE SEQUENCE [LARGE SCALE GENOMIC DNA]</scope>
    <source>
        <strain evidence="3">DSM 16521</strain>
    </source>
</reference>
<gene>
    <name evidence="2" type="ORF">SAMN02745885_02209</name>
</gene>
<dbReference type="SUPFAM" id="SSF54106">
    <property type="entry name" value="LysM domain"/>
    <property type="match status" value="1"/>
</dbReference>
<evidence type="ECO:0000313" key="3">
    <source>
        <dbReference type="Proteomes" id="UP000189933"/>
    </source>
</evidence>
<keyword evidence="3" id="KW-1185">Reference proteome</keyword>
<feature type="domain" description="LysM" evidence="1">
    <location>
        <begin position="221"/>
        <end position="260"/>
    </location>
</feature>
<accession>A0A1T4RPQ4</accession>
<protein>
    <submittedName>
        <fullName evidence="2">LysM domain-containing protein</fullName>
    </submittedName>
</protein>
<name>A0A1T4RPQ4_9FIRM</name>
<sequence length="262" mass="29719">MEKVVCQGIYQLSEDATPLERITAMAVKPEIKEIFRDEDKWTVAGIVEVVIEGECPREKNDEIDDTDGLMFDKETEVKPFTVSIQTAGSWQVQFDLPENEKEPDVEMELKSHEAWLAAEGIEWSVELALELKWPEEQIAAEESIETGVEELTEMAPWLKDWVEVKPVCSEQIGTGTIPIWEVKEEVKENKEISVNKIYTPNKQAPKPIAMAKGRAKVTMYFVKEGDSWETIARHYGVGEEILKQRNPGCQLLAGSVLWVPRG</sequence>
<dbReference type="Proteomes" id="UP000189933">
    <property type="component" value="Unassembled WGS sequence"/>
</dbReference>
<dbReference type="AlphaFoldDB" id="A0A1T4RPQ4"/>
<dbReference type="Pfam" id="PF01476">
    <property type="entry name" value="LysM"/>
    <property type="match status" value="1"/>
</dbReference>
<dbReference type="Gene3D" id="3.10.350.10">
    <property type="entry name" value="LysM domain"/>
    <property type="match status" value="1"/>
</dbReference>